<dbReference type="EMBL" id="OE181425">
    <property type="protein sequence ID" value="CAD7573123.1"/>
    <property type="molecule type" value="Genomic_DNA"/>
</dbReference>
<accession>A0A7R9J5Q1</accession>
<dbReference type="InterPro" id="IPR051330">
    <property type="entry name" value="Phosphatase_reg/MetRdx"/>
</dbReference>
<name>A0A7R9J5Q1_TIMCA</name>
<evidence type="ECO:0000256" key="2">
    <source>
        <dbReference type="ARBA" id="ARBA00018951"/>
    </source>
</evidence>
<gene>
    <name evidence="3" type="ORF">TCMB3V08_LOCUS5764</name>
</gene>
<organism evidence="3">
    <name type="scientific">Timema californicum</name>
    <name type="common">California timema</name>
    <name type="synonym">Walking stick</name>
    <dbReference type="NCBI Taxonomy" id="61474"/>
    <lineage>
        <taxon>Eukaryota</taxon>
        <taxon>Metazoa</taxon>
        <taxon>Ecdysozoa</taxon>
        <taxon>Arthropoda</taxon>
        <taxon>Hexapoda</taxon>
        <taxon>Insecta</taxon>
        <taxon>Pterygota</taxon>
        <taxon>Neoptera</taxon>
        <taxon>Polyneoptera</taxon>
        <taxon>Phasmatodea</taxon>
        <taxon>Timematodea</taxon>
        <taxon>Timematoidea</taxon>
        <taxon>Timematidae</taxon>
        <taxon>Timema</taxon>
    </lineage>
</organism>
<dbReference type="Pfam" id="PF04176">
    <property type="entry name" value="TIP41"/>
    <property type="match status" value="1"/>
</dbReference>
<dbReference type="GO" id="GO:0031929">
    <property type="term" value="P:TOR signaling"/>
    <property type="evidence" value="ECO:0007669"/>
    <property type="project" value="TreeGrafter"/>
</dbReference>
<dbReference type="PANTHER" id="PTHR21021">
    <property type="entry name" value="GAF/PUTATIVE CYTOSKELETAL PROTEIN"/>
    <property type="match status" value="1"/>
</dbReference>
<dbReference type="InterPro" id="IPR007303">
    <property type="entry name" value="TIP41-like"/>
</dbReference>
<dbReference type="AlphaFoldDB" id="A0A7R9J5Q1"/>
<reference evidence="3" key="1">
    <citation type="submission" date="2020-11" db="EMBL/GenBank/DDBJ databases">
        <authorList>
            <person name="Tran Van P."/>
        </authorList>
    </citation>
    <scope>NUCLEOTIDE SEQUENCE</scope>
</reference>
<dbReference type="GO" id="GO:0005829">
    <property type="term" value="C:cytosol"/>
    <property type="evidence" value="ECO:0007669"/>
    <property type="project" value="TreeGrafter"/>
</dbReference>
<comment type="similarity">
    <text evidence="1">Belongs to the TIP41 family.</text>
</comment>
<evidence type="ECO:0000256" key="1">
    <source>
        <dbReference type="ARBA" id="ARBA00006658"/>
    </source>
</evidence>
<evidence type="ECO:0000313" key="3">
    <source>
        <dbReference type="EMBL" id="CAD7573123.1"/>
    </source>
</evidence>
<dbReference type="PANTHER" id="PTHR21021:SF16">
    <property type="entry name" value="TIP41-LIKE PROTEIN"/>
    <property type="match status" value="1"/>
</dbReference>
<protein>
    <recommendedName>
        <fullName evidence="2">TIP41-like protein</fullName>
    </recommendedName>
</protein>
<sequence length="353" mass="40498">MAVRPTKKKRSPYFHLERFLQQLANALVVLSLTAEDGEIEARISEKSLPVHPTEIRTSISPSSAVKPNMKLEPAIQLLTMSQGSAVEDATESPKKLVEYEINDWLIQCTRSHILHSNCSCYIEVNAEKKCSFCIFNKLELPHLPEMVFPDNVLLLKHCNGCILEFNALDALTSVSIGKLILKIACSDSWKESRQETMTSMNEVKPFDWTFSTNYSGTVLGNFVVSSTAERIDMDKLRQKEQILFYEDLILFEDELHDNGVATCSVKIRVMPSSFFILLRFFLRVDNVMLKVNDTRIYHEFGTDYVLREYTSKEAKVQDLKVKAHFLFPPPLKFRFVLIQLCLVWQTVCKMRAP</sequence>
<proteinExistence type="inferred from homology"/>